<dbReference type="Proteomes" id="UP000184513">
    <property type="component" value="Unassembled WGS sequence"/>
</dbReference>
<dbReference type="OrthoDB" id="8432779at2"/>
<keyword evidence="2" id="KW-1185">Reference proteome</keyword>
<dbReference type="RefSeq" id="WP_143156102.1">
    <property type="nucleotide sequence ID" value="NZ_FRCY01000015.1"/>
</dbReference>
<dbReference type="PANTHER" id="PTHR36842">
    <property type="entry name" value="PROTEIN TOLB HOMOLOG"/>
    <property type="match status" value="1"/>
</dbReference>
<dbReference type="Gene3D" id="2.120.10.30">
    <property type="entry name" value="TolB, C-terminal domain"/>
    <property type="match status" value="2"/>
</dbReference>
<proteinExistence type="predicted"/>
<organism evidence="1 2">
    <name type="scientific">Cyclobacterium lianum</name>
    <dbReference type="NCBI Taxonomy" id="388280"/>
    <lineage>
        <taxon>Bacteria</taxon>
        <taxon>Pseudomonadati</taxon>
        <taxon>Bacteroidota</taxon>
        <taxon>Cytophagia</taxon>
        <taxon>Cytophagales</taxon>
        <taxon>Cyclobacteriaceae</taxon>
        <taxon>Cyclobacterium</taxon>
    </lineage>
</organism>
<dbReference type="EMBL" id="FRCY01000015">
    <property type="protein sequence ID" value="SHN26589.1"/>
    <property type="molecule type" value="Genomic_DNA"/>
</dbReference>
<dbReference type="PANTHER" id="PTHR36842:SF1">
    <property type="entry name" value="PROTEIN TOLB"/>
    <property type="match status" value="1"/>
</dbReference>
<dbReference type="STRING" id="388280.SAMN04488057_1152"/>
<evidence type="ECO:0000313" key="1">
    <source>
        <dbReference type="EMBL" id="SHN26589.1"/>
    </source>
</evidence>
<dbReference type="SUPFAM" id="SSF82171">
    <property type="entry name" value="DPP6 N-terminal domain-like"/>
    <property type="match status" value="1"/>
</dbReference>
<name>A0A1M7Q7V0_9BACT</name>
<evidence type="ECO:0008006" key="3">
    <source>
        <dbReference type="Google" id="ProtNLM"/>
    </source>
</evidence>
<protein>
    <recommendedName>
        <fullName evidence="3">WD40-like Beta Propeller Repeat</fullName>
    </recommendedName>
</protein>
<dbReference type="AlphaFoldDB" id="A0A1M7Q7V0"/>
<reference evidence="1 2" key="1">
    <citation type="submission" date="2016-11" db="EMBL/GenBank/DDBJ databases">
        <authorList>
            <person name="Jaros S."/>
            <person name="Januszkiewicz K."/>
            <person name="Wedrychowicz H."/>
        </authorList>
    </citation>
    <scope>NUCLEOTIDE SEQUENCE [LARGE SCALE GENOMIC DNA]</scope>
    <source>
        <strain evidence="1 2">CGMCC 1.6102</strain>
    </source>
</reference>
<dbReference type="InterPro" id="IPR011042">
    <property type="entry name" value="6-blade_b-propeller_TolB-like"/>
</dbReference>
<sequence length="421" mass="46276">MKQLKLLLGVIILMGWSCNNDETKYVGTVNLEASGLSDGKLAINNVATFTATVTDYYGDVANLNYRWTLDTENGELSDGVNTLANSTIAGHSMRCIGRISGDERIIVEVITENNTIIASAYVDFTIIPFADTPDGLGCYDQPKIIYQYGNSSFYVCNFDGSNAEYMGFGGLSVAISPNGKWIAYNKFDDDRMGYFAYLRNCETNETIEIPGGDGDDYSPEFSYDSKILYFLRPEPSLEENHAGGRPEDIAAYNIETGEDYFLTTLHQSDERVSKFTVSPVSNEIAFIRAGEDIQPRLSILNTESGLITDVLTLSFTPNSSMDWSPNGEDIIFSSSNIQAGKGIFRMSLVDGIGPQLIFTDLSPQSQAPINPHYYANGTHIAWTGQENGQNNFNIWSIDVNGNDLEQITSTSGNDLVQGVLE</sequence>
<evidence type="ECO:0000313" key="2">
    <source>
        <dbReference type="Proteomes" id="UP000184513"/>
    </source>
</evidence>
<accession>A0A1M7Q7V0</accession>
<gene>
    <name evidence="1" type="ORF">SAMN04488057_1152</name>
</gene>